<feature type="region of interest" description="Disordered" evidence="4">
    <location>
        <begin position="1"/>
        <end position="33"/>
    </location>
</feature>
<sequence length="189" mass="20027">MKTPAATARPPGATGRDGTEPAHAPAEAAVDGTRPRVADCPLARTVEVVGAWWTLEILHEVFDGRGGFEEIRANLGTPAGVLLERLSQLMARGLLELAAGAPDPEGRSYRLTALGRSLRPLIVVLAAWGNHRLLPEERSLVLVDRRTGVAVDPVVVDRSSGLPVDTGDYVFARGPMAGEAITARYPAIP</sequence>
<dbReference type="Pfam" id="PF01638">
    <property type="entry name" value="HxlR"/>
    <property type="match status" value="1"/>
</dbReference>
<gene>
    <name evidence="6" type="ORF">HNR30_002193</name>
</gene>
<dbReference type="InterPro" id="IPR036388">
    <property type="entry name" value="WH-like_DNA-bd_sf"/>
</dbReference>
<dbReference type="RefSeq" id="WP_181609634.1">
    <property type="nucleotide sequence ID" value="NZ_BAABAM010000006.1"/>
</dbReference>
<dbReference type="PROSITE" id="PS51118">
    <property type="entry name" value="HTH_HXLR"/>
    <property type="match status" value="1"/>
</dbReference>
<comment type="caution">
    <text evidence="6">The sequence shown here is derived from an EMBL/GenBank/DDBJ whole genome shotgun (WGS) entry which is preliminary data.</text>
</comment>
<evidence type="ECO:0000256" key="3">
    <source>
        <dbReference type="ARBA" id="ARBA00023163"/>
    </source>
</evidence>
<proteinExistence type="predicted"/>
<accession>A0A7W0CH23</accession>
<reference evidence="6 7" key="1">
    <citation type="submission" date="2020-07" db="EMBL/GenBank/DDBJ databases">
        <title>Genomic Encyclopedia of Type Strains, Phase IV (KMG-IV): sequencing the most valuable type-strain genomes for metagenomic binning, comparative biology and taxonomic classification.</title>
        <authorList>
            <person name="Goeker M."/>
        </authorList>
    </citation>
    <scope>NUCLEOTIDE SEQUENCE [LARGE SCALE GENOMIC DNA]</scope>
    <source>
        <strain evidence="6 7">DSM 45533</strain>
    </source>
</reference>
<dbReference type="EMBL" id="JACDUR010000002">
    <property type="protein sequence ID" value="MBA2890852.1"/>
    <property type="molecule type" value="Genomic_DNA"/>
</dbReference>
<keyword evidence="2 6" id="KW-0238">DNA-binding</keyword>
<dbReference type="Proteomes" id="UP000530928">
    <property type="component" value="Unassembled WGS sequence"/>
</dbReference>
<organism evidence="6 7">
    <name type="scientific">Nonomuraea soli</name>
    <dbReference type="NCBI Taxonomy" id="1032476"/>
    <lineage>
        <taxon>Bacteria</taxon>
        <taxon>Bacillati</taxon>
        <taxon>Actinomycetota</taxon>
        <taxon>Actinomycetes</taxon>
        <taxon>Streptosporangiales</taxon>
        <taxon>Streptosporangiaceae</taxon>
        <taxon>Nonomuraea</taxon>
    </lineage>
</organism>
<dbReference type="AlphaFoldDB" id="A0A7W0CH23"/>
<dbReference type="InterPro" id="IPR036390">
    <property type="entry name" value="WH_DNA-bd_sf"/>
</dbReference>
<keyword evidence="3" id="KW-0804">Transcription</keyword>
<evidence type="ECO:0000256" key="4">
    <source>
        <dbReference type="SAM" id="MobiDB-lite"/>
    </source>
</evidence>
<dbReference type="SUPFAM" id="SSF46785">
    <property type="entry name" value="Winged helix' DNA-binding domain"/>
    <property type="match status" value="1"/>
</dbReference>
<evidence type="ECO:0000259" key="5">
    <source>
        <dbReference type="PROSITE" id="PS51118"/>
    </source>
</evidence>
<evidence type="ECO:0000313" key="7">
    <source>
        <dbReference type="Proteomes" id="UP000530928"/>
    </source>
</evidence>
<dbReference type="PANTHER" id="PTHR33204:SF17">
    <property type="entry name" value="TRANSCRIPTIONAL REGULATORY PROTEIN"/>
    <property type="match status" value="1"/>
</dbReference>
<evidence type="ECO:0000256" key="2">
    <source>
        <dbReference type="ARBA" id="ARBA00023125"/>
    </source>
</evidence>
<dbReference type="InterPro" id="IPR002577">
    <property type="entry name" value="HTH_HxlR"/>
</dbReference>
<evidence type="ECO:0000256" key="1">
    <source>
        <dbReference type="ARBA" id="ARBA00023015"/>
    </source>
</evidence>
<protein>
    <submittedName>
        <fullName evidence="6">DNA-binding HxlR family transcriptional regulator</fullName>
    </submittedName>
</protein>
<dbReference type="Gene3D" id="1.10.10.10">
    <property type="entry name" value="Winged helix-like DNA-binding domain superfamily/Winged helix DNA-binding domain"/>
    <property type="match status" value="1"/>
</dbReference>
<dbReference type="PANTHER" id="PTHR33204">
    <property type="entry name" value="TRANSCRIPTIONAL REGULATOR, MARR FAMILY"/>
    <property type="match status" value="1"/>
</dbReference>
<keyword evidence="7" id="KW-1185">Reference proteome</keyword>
<keyword evidence="1" id="KW-0805">Transcription regulation</keyword>
<feature type="compositionally biased region" description="Low complexity" evidence="4">
    <location>
        <begin position="1"/>
        <end position="16"/>
    </location>
</feature>
<feature type="domain" description="HTH hxlR-type" evidence="5">
    <location>
        <begin position="40"/>
        <end position="137"/>
    </location>
</feature>
<evidence type="ECO:0000313" key="6">
    <source>
        <dbReference type="EMBL" id="MBA2890852.1"/>
    </source>
</evidence>
<dbReference type="GO" id="GO:0003677">
    <property type="term" value="F:DNA binding"/>
    <property type="evidence" value="ECO:0007669"/>
    <property type="project" value="UniProtKB-KW"/>
</dbReference>
<name>A0A7W0CH23_9ACTN</name>